<keyword evidence="2" id="KW-1185">Reference proteome</keyword>
<accession>A0ABS8VH26</accession>
<proteinExistence type="predicted"/>
<gene>
    <name evidence="1" type="ORF">HAX54_034723</name>
</gene>
<sequence>ALGLVDTQRMRVFLAEGLSPRVDQPTGLRMMSYVVSNQDMIREWPDMSEPSWDCIGSPRWIDLANYTVERWSGSA</sequence>
<dbReference type="EMBL" id="JACEIK010004494">
    <property type="protein sequence ID" value="MCD9645661.1"/>
    <property type="molecule type" value="Genomic_DNA"/>
</dbReference>
<evidence type="ECO:0000313" key="2">
    <source>
        <dbReference type="Proteomes" id="UP000823775"/>
    </source>
</evidence>
<name>A0ABS8VH26_DATST</name>
<comment type="caution">
    <text evidence="1">The sequence shown here is derived from an EMBL/GenBank/DDBJ whole genome shotgun (WGS) entry which is preliminary data.</text>
</comment>
<reference evidence="1 2" key="1">
    <citation type="journal article" date="2021" name="BMC Genomics">
        <title>Datura genome reveals duplications of psychoactive alkaloid biosynthetic genes and high mutation rate following tissue culture.</title>
        <authorList>
            <person name="Rajewski A."/>
            <person name="Carter-House D."/>
            <person name="Stajich J."/>
            <person name="Litt A."/>
        </authorList>
    </citation>
    <scope>NUCLEOTIDE SEQUENCE [LARGE SCALE GENOMIC DNA]</scope>
    <source>
        <strain evidence="1">AR-01</strain>
    </source>
</reference>
<protein>
    <submittedName>
        <fullName evidence="1">Uncharacterized protein</fullName>
    </submittedName>
</protein>
<organism evidence="1 2">
    <name type="scientific">Datura stramonium</name>
    <name type="common">Jimsonweed</name>
    <name type="synonym">Common thornapple</name>
    <dbReference type="NCBI Taxonomy" id="4076"/>
    <lineage>
        <taxon>Eukaryota</taxon>
        <taxon>Viridiplantae</taxon>
        <taxon>Streptophyta</taxon>
        <taxon>Embryophyta</taxon>
        <taxon>Tracheophyta</taxon>
        <taxon>Spermatophyta</taxon>
        <taxon>Magnoliopsida</taxon>
        <taxon>eudicotyledons</taxon>
        <taxon>Gunneridae</taxon>
        <taxon>Pentapetalae</taxon>
        <taxon>asterids</taxon>
        <taxon>lamiids</taxon>
        <taxon>Solanales</taxon>
        <taxon>Solanaceae</taxon>
        <taxon>Solanoideae</taxon>
        <taxon>Datureae</taxon>
        <taxon>Datura</taxon>
    </lineage>
</organism>
<dbReference type="Proteomes" id="UP000823775">
    <property type="component" value="Unassembled WGS sequence"/>
</dbReference>
<feature type="non-terminal residue" evidence="1">
    <location>
        <position position="1"/>
    </location>
</feature>
<evidence type="ECO:0000313" key="1">
    <source>
        <dbReference type="EMBL" id="MCD9645661.1"/>
    </source>
</evidence>